<dbReference type="InterPro" id="IPR010090">
    <property type="entry name" value="Phage_tape_meas"/>
</dbReference>
<evidence type="ECO:0000259" key="2">
    <source>
        <dbReference type="Pfam" id="PF10145"/>
    </source>
</evidence>
<dbReference type="AlphaFoldDB" id="A0A483LFU3"/>
<dbReference type="Pfam" id="PF10145">
    <property type="entry name" value="PhageMin_Tail"/>
    <property type="match status" value="1"/>
</dbReference>
<feature type="transmembrane region" description="Helical" evidence="1">
    <location>
        <begin position="332"/>
        <end position="353"/>
    </location>
</feature>
<comment type="caution">
    <text evidence="3">The sequence shown here is derived from an EMBL/GenBank/DDBJ whole genome shotgun (WGS) entry which is preliminary data.</text>
</comment>
<accession>A0A483LFU3</accession>
<dbReference type="RefSeq" id="WP_117068196.1">
    <property type="nucleotide sequence ID" value="NZ_JAMZDT010000007.1"/>
</dbReference>
<gene>
    <name evidence="3" type="ORF">ETE64_13710</name>
</gene>
<feature type="transmembrane region" description="Helical" evidence="1">
    <location>
        <begin position="497"/>
        <end position="515"/>
    </location>
</feature>
<feature type="domain" description="Phage tail tape measure protein" evidence="2">
    <location>
        <begin position="85"/>
        <end position="284"/>
    </location>
</feature>
<sequence length="627" mass="67074">MNSLDFTLSLIDKFTRPLRAAQNSAVQFADKSVQAFKRIGIGGAALYGVGQSIGGMLAPAFDMFNALQEQSARGIDSDVLKSIQRDALAFSTTYGTVATDFVSSTAEINSAIAGLTGQELPKVTKVANLMAFEMQSSTAETAEFMRQMFANFRTDADSLGKVQFAEQLAGKMTLMRQRFGLEMGMVKDLMEGARGAGTNYGVGMNEQLAVMGELSRTLGTEASSAYEGFMTSAIEGGKKLGLSFTDTAGKMLSMPDILTKLQGKYGQSLEGNLKAQKELDDAFGDSSAVVKQLYGNVSVLQRNITELGGADGLKRTQEAAAKLVKPMDRFMAIIRAVQIAIGLTLVPALNPLLDWAARTGQTFARWMSLFPNIARVVGWVAMAVLGFAAVGAILNIIMGLSAFILTGWGAALKLVSGALTVVRTAAMLTGAAINFMSWPVLLVIGAIALLVAGCYLLVKHWDTVKAAVMDTAAFQVVAQAVSWLANLFTSVWEYISAGWNSFIALLTGFSPLDALSGMASGIMKLFDGIWQAIKKSFSASWNWIVDKLNMIPGVNISTTTTTPPMTENKISTGGQLRSVEPGGISRTINNSNNNKVDKRGNSIGTVNIYPQEPFTPGKLQEWQEMGL</sequence>
<evidence type="ECO:0000313" key="3">
    <source>
        <dbReference type="EMBL" id="TCX72690.1"/>
    </source>
</evidence>
<dbReference type="EMBL" id="SDCM01000019">
    <property type="protein sequence ID" value="TCX72690.1"/>
    <property type="molecule type" value="Genomic_DNA"/>
</dbReference>
<keyword evidence="1" id="KW-1133">Transmembrane helix</keyword>
<keyword evidence="1" id="KW-0472">Membrane</keyword>
<keyword evidence="1" id="KW-0812">Transmembrane</keyword>
<dbReference type="NCBIfam" id="TIGR01760">
    <property type="entry name" value="tape_meas_TP901"/>
    <property type="match status" value="1"/>
</dbReference>
<reference evidence="3" key="1">
    <citation type="submission" date="2019-01" db="EMBL/GenBank/DDBJ databases">
        <authorList>
            <person name="Lista F."/>
            <person name="Anselmo A."/>
        </authorList>
    </citation>
    <scope>NUCLEOTIDE SEQUENCE</scope>
    <source>
        <strain evidence="3">10S</strain>
    </source>
</reference>
<feature type="transmembrane region" description="Helical" evidence="1">
    <location>
        <begin position="438"/>
        <end position="458"/>
    </location>
</feature>
<feature type="transmembrane region" description="Helical" evidence="1">
    <location>
        <begin position="373"/>
        <end position="398"/>
    </location>
</feature>
<proteinExistence type="predicted"/>
<organism evidence="3">
    <name type="scientific">Klebsiella pneumoniae</name>
    <dbReference type="NCBI Taxonomy" id="573"/>
    <lineage>
        <taxon>Bacteria</taxon>
        <taxon>Pseudomonadati</taxon>
        <taxon>Pseudomonadota</taxon>
        <taxon>Gammaproteobacteria</taxon>
        <taxon>Enterobacterales</taxon>
        <taxon>Enterobacteriaceae</taxon>
        <taxon>Klebsiella/Raoultella group</taxon>
        <taxon>Klebsiella</taxon>
        <taxon>Klebsiella pneumoniae complex</taxon>
    </lineage>
</organism>
<protein>
    <submittedName>
        <fullName evidence="3">Phage tail tape measure protein</fullName>
    </submittedName>
</protein>
<feature type="transmembrane region" description="Helical" evidence="1">
    <location>
        <begin position="467"/>
        <end position="485"/>
    </location>
</feature>
<evidence type="ECO:0000256" key="1">
    <source>
        <dbReference type="SAM" id="Phobius"/>
    </source>
</evidence>
<feature type="transmembrane region" description="Helical" evidence="1">
    <location>
        <begin position="410"/>
        <end position="432"/>
    </location>
</feature>
<name>A0A483LFU3_KLEPN</name>